<dbReference type="Pfam" id="PF13500">
    <property type="entry name" value="AAA_26"/>
    <property type="match status" value="1"/>
</dbReference>
<reference evidence="2 3" key="2">
    <citation type="submission" date="2018-06" db="EMBL/GenBank/DDBJ databases">
        <title>Metagenomic assembly of (sub)arctic Cyanobacteria and their associated microbiome from non-axenic cultures.</title>
        <authorList>
            <person name="Baurain D."/>
        </authorList>
    </citation>
    <scope>NUCLEOTIDE SEQUENCE [LARGE SCALE GENOMIC DNA]</scope>
    <source>
        <strain evidence="2">ULC066bin1</strain>
    </source>
</reference>
<dbReference type="InterPro" id="IPR027417">
    <property type="entry name" value="P-loop_NTPase"/>
</dbReference>
<evidence type="ECO:0000313" key="3">
    <source>
        <dbReference type="Proteomes" id="UP000249467"/>
    </source>
</evidence>
<organism evidence="2 3">
    <name type="scientific">Pseudanabaena frigida</name>
    <dbReference type="NCBI Taxonomy" id="945775"/>
    <lineage>
        <taxon>Bacteria</taxon>
        <taxon>Bacillati</taxon>
        <taxon>Cyanobacteriota</taxon>
        <taxon>Cyanophyceae</taxon>
        <taxon>Pseudanabaenales</taxon>
        <taxon>Pseudanabaenaceae</taxon>
        <taxon>Pseudanabaena</taxon>
    </lineage>
</organism>
<dbReference type="InterPro" id="IPR050500">
    <property type="entry name" value="Phos_Acetyltrans/Butyryltrans"/>
</dbReference>
<dbReference type="Proteomes" id="UP000249467">
    <property type="component" value="Unassembled WGS sequence"/>
</dbReference>
<feature type="domain" description="DRTGG" evidence="1">
    <location>
        <begin position="218"/>
        <end position="325"/>
    </location>
</feature>
<gene>
    <name evidence="2" type="ORF">DCF19_00550</name>
</gene>
<dbReference type="InterPro" id="IPR028979">
    <property type="entry name" value="Ser_kin/Pase_Hpr-like_N_sf"/>
</dbReference>
<dbReference type="EMBL" id="QBML01000001">
    <property type="protein sequence ID" value="PZO45019.1"/>
    <property type="molecule type" value="Genomic_DNA"/>
</dbReference>
<dbReference type="CDD" id="cd03109">
    <property type="entry name" value="DTBS"/>
    <property type="match status" value="1"/>
</dbReference>
<protein>
    <recommendedName>
        <fullName evidence="1">DRTGG domain-containing protein</fullName>
    </recommendedName>
</protein>
<accession>A0A2W4WT44</accession>
<dbReference type="SUPFAM" id="SSF75138">
    <property type="entry name" value="HprK N-terminal domain-like"/>
    <property type="match status" value="1"/>
</dbReference>
<sequence>MPQAKHLLIGSTRSGSGKSAAILGLTYHLQAKGYKIGYGKPIGTFTTKELPESAERIEADVDFIKQTLNLPQSLLRPTLLNLDRAALQRRLSGEDKAEYSTKLEEYKKLIEGDLVLLEAPANTAEGAIFGLSLEEMADHLDAPILLVMRFGSLLVVDHILMAKRRFGDRLLGVVINDIPEEQYETTLEILHPYLENQGIPVLAIMPENRTLRSVSVAEIIEQLGATILCCPENIDLSKVMVEELKIGAMDVNSAQSYFRKSYNKAVVTGSSRIDLQFAALETSTNCLILTGRPFISEDVAHKAMELGVPILSVSKDTLSTVSIIEGSLGQVRLHEGIKVTSICDMMAKHFNFDRFLKLMNIKAYATTA</sequence>
<dbReference type="Gene3D" id="3.40.1390.20">
    <property type="entry name" value="HprK N-terminal domain-like"/>
    <property type="match status" value="1"/>
</dbReference>
<dbReference type="PANTHER" id="PTHR43356">
    <property type="entry name" value="PHOSPHATE ACETYLTRANSFERASE"/>
    <property type="match status" value="1"/>
</dbReference>
<dbReference type="AlphaFoldDB" id="A0A2W4WT44"/>
<dbReference type="InterPro" id="IPR010766">
    <property type="entry name" value="DRTGG"/>
</dbReference>
<reference evidence="2 3" key="1">
    <citation type="submission" date="2018-04" db="EMBL/GenBank/DDBJ databases">
        <authorList>
            <person name="Go L.Y."/>
            <person name="Mitchell J.A."/>
        </authorList>
    </citation>
    <scope>NUCLEOTIDE SEQUENCE [LARGE SCALE GENOMIC DNA]</scope>
    <source>
        <strain evidence="2">ULC066bin1</strain>
    </source>
</reference>
<evidence type="ECO:0000259" key="1">
    <source>
        <dbReference type="Pfam" id="PF07085"/>
    </source>
</evidence>
<dbReference type="PANTHER" id="PTHR43356:SF2">
    <property type="entry name" value="PHOSPHATE ACETYLTRANSFERASE"/>
    <property type="match status" value="1"/>
</dbReference>
<proteinExistence type="predicted"/>
<dbReference type="SUPFAM" id="SSF52540">
    <property type="entry name" value="P-loop containing nucleoside triphosphate hydrolases"/>
    <property type="match status" value="1"/>
</dbReference>
<dbReference type="Pfam" id="PF07085">
    <property type="entry name" value="DRTGG"/>
    <property type="match status" value="1"/>
</dbReference>
<comment type="caution">
    <text evidence="2">The sequence shown here is derived from an EMBL/GenBank/DDBJ whole genome shotgun (WGS) entry which is preliminary data.</text>
</comment>
<name>A0A2W4WT44_9CYAN</name>
<dbReference type="Gene3D" id="3.40.50.300">
    <property type="entry name" value="P-loop containing nucleotide triphosphate hydrolases"/>
    <property type="match status" value="1"/>
</dbReference>
<evidence type="ECO:0000313" key="2">
    <source>
        <dbReference type="EMBL" id="PZO45019.1"/>
    </source>
</evidence>